<dbReference type="EMBL" id="CAJVQC010020774">
    <property type="protein sequence ID" value="CAG8710165.1"/>
    <property type="molecule type" value="Genomic_DNA"/>
</dbReference>
<gene>
    <name evidence="1" type="ORF">RPERSI_LOCUS10481</name>
</gene>
<protein>
    <submittedName>
        <fullName evidence="1">18082_t:CDS:1</fullName>
    </submittedName>
</protein>
<sequence>DLKADNTLIGLSTFIGIIPEIVVFYFGKNIIEFTFPEVIIVAGGMITTLRASLYAFFGQNMNPWLALPIELCQGLEYGLMKSASLEIISQVAPSRLKATALGIVAATESLSTGLGQIVGGLLYGNFGAVKMFLYTAWIGILTIIIYVAGLSLQKRRSYYS</sequence>
<proteinExistence type="predicted"/>
<comment type="caution">
    <text evidence="1">The sequence shown here is derived from an EMBL/GenBank/DDBJ whole genome shotgun (WGS) entry which is preliminary data.</text>
</comment>
<keyword evidence="2" id="KW-1185">Reference proteome</keyword>
<organism evidence="1 2">
    <name type="scientific">Racocetra persica</name>
    <dbReference type="NCBI Taxonomy" id="160502"/>
    <lineage>
        <taxon>Eukaryota</taxon>
        <taxon>Fungi</taxon>
        <taxon>Fungi incertae sedis</taxon>
        <taxon>Mucoromycota</taxon>
        <taxon>Glomeromycotina</taxon>
        <taxon>Glomeromycetes</taxon>
        <taxon>Diversisporales</taxon>
        <taxon>Gigasporaceae</taxon>
        <taxon>Racocetra</taxon>
    </lineage>
</organism>
<evidence type="ECO:0000313" key="2">
    <source>
        <dbReference type="Proteomes" id="UP000789920"/>
    </source>
</evidence>
<reference evidence="1" key="1">
    <citation type="submission" date="2021-06" db="EMBL/GenBank/DDBJ databases">
        <authorList>
            <person name="Kallberg Y."/>
            <person name="Tangrot J."/>
            <person name="Rosling A."/>
        </authorList>
    </citation>
    <scope>NUCLEOTIDE SEQUENCE</scope>
    <source>
        <strain evidence="1">MA461A</strain>
    </source>
</reference>
<evidence type="ECO:0000313" key="1">
    <source>
        <dbReference type="EMBL" id="CAG8710165.1"/>
    </source>
</evidence>
<feature type="non-terminal residue" evidence="1">
    <location>
        <position position="1"/>
    </location>
</feature>
<name>A0ACA9PNZ3_9GLOM</name>
<accession>A0ACA9PNZ3</accession>
<dbReference type="Proteomes" id="UP000789920">
    <property type="component" value="Unassembled WGS sequence"/>
</dbReference>